<dbReference type="PRINTS" id="PR00176">
    <property type="entry name" value="NANEUSMPORT"/>
</dbReference>
<feature type="transmembrane region" description="Helical" evidence="6">
    <location>
        <begin position="95"/>
        <end position="124"/>
    </location>
</feature>
<feature type="transmembrane region" description="Helical" evidence="6">
    <location>
        <begin position="215"/>
        <end position="237"/>
    </location>
</feature>
<proteinExistence type="predicted"/>
<evidence type="ECO:0000256" key="6">
    <source>
        <dbReference type="SAM" id="Phobius"/>
    </source>
</evidence>
<dbReference type="PANTHER" id="PTHR42948:SF1">
    <property type="entry name" value="TRANSPORTER"/>
    <property type="match status" value="1"/>
</dbReference>
<feature type="transmembrane region" description="Helical" evidence="6">
    <location>
        <begin position="386"/>
        <end position="403"/>
    </location>
</feature>
<feature type="transmembrane region" description="Helical" evidence="6">
    <location>
        <begin position="353"/>
        <end position="380"/>
    </location>
</feature>
<evidence type="ECO:0000313" key="7">
    <source>
        <dbReference type="EMBL" id="PLW82533.1"/>
    </source>
</evidence>
<dbReference type="NCBIfam" id="NF037979">
    <property type="entry name" value="Na_transp"/>
    <property type="match status" value="1"/>
</dbReference>
<dbReference type="SUPFAM" id="SSF161070">
    <property type="entry name" value="SNF-like"/>
    <property type="match status" value="1"/>
</dbReference>
<feature type="transmembrane region" description="Helical" evidence="6">
    <location>
        <begin position="175"/>
        <end position="195"/>
    </location>
</feature>
<evidence type="ECO:0000256" key="3">
    <source>
        <dbReference type="ARBA" id="ARBA00022692"/>
    </source>
</evidence>
<comment type="caution">
    <text evidence="7">The sequence shown here is derived from an EMBL/GenBank/DDBJ whole genome shotgun (WGS) entry which is preliminary data.</text>
</comment>
<feature type="transmembrane region" description="Helical" evidence="6">
    <location>
        <begin position="249"/>
        <end position="276"/>
    </location>
</feature>
<comment type="subcellular location">
    <subcellularLocation>
        <location evidence="1">Membrane</location>
        <topology evidence="1">Multi-pass membrane protein</topology>
    </subcellularLocation>
</comment>
<dbReference type="CDD" id="cd10336">
    <property type="entry name" value="SLC6sbd_Tyt1-Like"/>
    <property type="match status" value="1"/>
</dbReference>
<feature type="transmembrane region" description="Helical" evidence="6">
    <location>
        <begin position="144"/>
        <end position="163"/>
    </location>
</feature>
<reference evidence="8" key="1">
    <citation type="submission" date="2017-11" db="EMBL/GenBank/DDBJ databases">
        <title>The draft genome sequence of Chromatocurvus sp. F02.</title>
        <authorList>
            <person name="Du Z.-J."/>
            <person name="Chang Y.-Q."/>
        </authorList>
    </citation>
    <scope>NUCLEOTIDE SEQUENCE [LARGE SCALE GENOMIC DNA]</scope>
    <source>
        <strain evidence="8">F02</strain>
    </source>
</reference>
<keyword evidence="2" id="KW-0813">Transport</keyword>
<evidence type="ECO:0000256" key="2">
    <source>
        <dbReference type="ARBA" id="ARBA00022448"/>
    </source>
</evidence>
<protein>
    <submittedName>
        <fullName evidence="7">Sodium-dependent transporter</fullName>
    </submittedName>
</protein>
<feature type="transmembrane region" description="Helical" evidence="6">
    <location>
        <begin position="12"/>
        <end position="29"/>
    </location>
</feature>
<dbReference type="AlphaFoldDB" id="A0A2N5Y2B2"/>
<sequence length="452" mass="48979">MASTRGEFSSRFGFIMAAAGSAVGLGNIWGFPTQAASNGGAAFLLIYLILAFTLAYPALMAELIIGRHAHANAVSALRQISPNATLRRIGAGTGIIGFIVASFILSFYAIVAGWMMAYCLAAIADLFQLTGLSQWLTGFGLERNILFMLTFMALTVGIISEGVQAGIERWSSRLMPLLLVSLVLLVAYVLTLDGAMDGLRVYLLPDFDRALSPGLIVKALGAAFFSLSLGVGTMLIYGSYINDRENLPVVGGLVTLVDISIAVLAGFLVLPAMYVALHNGVEIFTATGDLISEDTLIFTVLPALFTSMGLAGVVVSCVFFFLMSIAALTSSISMLEVPVAYTIEQHGVTRKRAVVVIGLVIALFSTIILINFDSLFGLVVAITTRYSQPLLGFMFCFYAGWVWRRDQLLQELRRGNENVEHTLFWKIWPWYVRLVCPLIILVIFVQSLFGSS</sequence>
<dbReference type="InterPro" id="IPR037272">
    <property type="entry name" value="SNS_sf"/>
</dbReference>
<dbReference type="InterPro" id="IPR000175">
    <property type="entry name" value="Na/ntran_symport"/>
</dbReference>
<keyword evidence="4 6" id="KW-1133">Transmembrane helix</keyword>
<name>A0A2N5Y2B2_9GAMM</name>
<dbReference type="GO" id="GO:0016020">
    <property type="term" value="C:membrane"/>
    <property type="evidence" value="ECO:0007669"/>
    <property type="project" value="UniProtKB-SubCell"/>
</dbReference>
<dbReference type="Pfam" id="PF00209">
    <property type="entry name" value="SNF"/>
    <property type="match status" value="2"/>
</dbReference>
<keyword evidence="3 6" id="KW-0812">Transmembrane</keyword>
<feature type="transmembrane region" description="Helical" evidence="6">
    <location>
        <begin position="296"/>
        <end position="322"/>
    </location>
</feature>
<evidence type="ECO:0000256" key="1">
    <source>
        <dbReference type="ARBA" id="ARBA00004141"/>
    </source>
</evidence>
<dbReference type="OrthoDB" id="9762833at2"/>
<keyword evidence="8" id="KW-1185">Reference proteome</keyword>
<dbReference type="RefSeq" id="WP_101521784.1">
    <property type="nucleotide sequence ID" value="NZ_PKLZ01000008.1"/>
</dbReference>
<dbReference type="InterPro" id="IPR047218">
    <property type="entry name" value="YocR/YhdH-like"/>
</dbReference>
<evidence type="ECO:0000256" key="4">
    <source>
        <dbReference type="ARBA" id="ARBA00022989"/>
    </source>
</evidence>
<dbReference type="Proteomes" id="UP000234845">
    <property type="component" value="Unassembled WGS sequence"/>
</dbReference>
<dbReference type="PROSITE" id="PS50267">
    <property type="entry name" value="NA_NEUROTRAN_SYMP_3"/>
    <property type="match status" value="1"/>
</dbReference>
<dbReference type="PANTHER" id="PTHR42948">
    <property type="entry name" value="TRANSPORTER"/>
    <property type="match status" value="1"/>
</dbReference>
<organism evidence="7 8">
    <name type="scientific">Kineobactrum sediminis</name>
    <dbReference type="NCBI Taxonomy" id="1905677"/>
    <lineage>
        <taxon>Bacteria</taxon>
        <taxon>Pseudomonadati</taxon>
        <taxon>Pseudomonadota</taxon>
        <taxon>Gammaproteobacteria</taxon>
        <taxon>Cellvibrionales</taxon>
        <taxon>Halieaceae</taxon>
        <taxon>Kineobactrum</taxon>
    </lineage>
</organism>
<dbReference type="EMBL" id="PKLZ01000008">
    <property type="protein sequence ID" value="PLW82533.1"/>
    <property type="molecule type" value="Genomic_DNA"/>
</dbReference>
<gene>
    <name evidence="7" type="ORF">CWI75_10295</name>
</gene>
<keyword evidence="5 6" id="KW-0472">Membrane</keyword>
<feature type="transmembrane region" description="Helical" evidence="6">
    <location>
        <begin position="41"/>
        <end position="59"/>
    </location>
</feature>
<accession>A0A2N5Y2B2</accession>
<evidence type="ECO:0000256" key="5">
    <source>
        <dbReference type="ARBA" id="ARBA00023136"/>
    </source>
</evidence>
<evidence type="ECO:0000313" key="8">
    <source>
        <dbReference type="Proteomes" id="UP000234845"/>
    </source>
</evidence>
<feature type="transmembrane region" description="Helical" evidence="6">
    <location>
        <begin position="430"/>
        <end position="449"/>
    </location>
</feature>